<protein>
    <submittedName>
        <fullName evidence="2">Uncharacterized protein</fullName>
    </submittedName>
</protein>
<evidence type="ECO:0000313" key="2">
    <source>
        <dbReference type="EMBL" id="EFN69358.1"/>
    </source>
</evidence>
<keyword evidence="3" id="KW-1185">Reference proteome</keyword>
<dbReference type="EMBL" id="GL438234">
    <property type="protein sequence ID" value="EFN69358.1"/>
    <property type="molecule type" value="Genomic_DNA"/>
</dbReference>
<gene>
    <name evidence="2" type="ORF">EAG_01098</name>
</gene>
<evidence type="ECO:0000313" key="3">
    <source>
        <dbReference type="Proteomes" id="UP000000311"/>
    </source>
</evidence>
<feature type="region of interest" description="Disordered" evidence="1">
    <location>
        <begin position="25"/>
        <end position="48"/>
    </location>
</feature>
<name>E2AB82_CAMFO</name>
<sequence>MVYRAGGSSGEFAKSHWELQQGNSRLDAHCPANVNGQDHPQLPGSYRDAGEQPIALRQLHPDGKQADRVRNLSRGNSDNVEISSALLCHFDIHLTHNNFGAFLAIWTPGCPEDSDIFA</sequence>
<reference evidence="2 3" key="1">
    <citation type="journal article" date="2010" name="Science">
        <title>Genomic comparison of the ants Camponotus floridanus and Harpegnathos saltator.</title>
        <authorList>
            <person name="Bonasio R."/>
            <person name="Zhang G."/>
            <person name="Ye C."/>
            <person name="Mutti N.S."/>
            <person name="Fang X."/>
            <person name="Qin N."/>
            <person name="Donahue G."/>
            <person name="Yang P."/>
            <person name="Li Q."/>
            <person name="Li C."/>
            <person name="Zhang P."/>
            <person name="Huang Z."/>
            <person name="Berger S.L."/>
            <person name="Reinberg D."/>
            <person name="Wang J."/>
            <person name="Liebig J."/>
        </authorList>
    </citation>
    <scope>NUCLEOTIDE SEQUENCE [LARGE SCALE GENOMIC DNA]</scope>
    <source>
        <strain evidence="3">C129</strain>
    </source>
</reference>
<proteinExistence type="predicted"/>
<dbReference type="AlphaFoldDB" id="E2AB82"/>
<accession>E2AB82</accession>
<organism evidence="3">
    <name type="scientific">Camponotus floridanus</name>
    <name type="common">Florida carpenter ant</name>
    <dbReference type="NCBI Taxonomy" id="104421"/>
    <lineage>
        <taxon>Eukaryota</taxon>
        <taxon>Metazoa</taxon>
        <taxon>Ecdysozoa</taxon>
        <taxon>Arthropoda</taxon>
        <taxon>Hexapoda</taxon>
        <taxon>Insecta</taxon>
        <taxon>Pterygota</taxon>
        <taxon>Neoptera</taxon>
        <taxon>Endopterygota</taxon>
        <taxon>Hymenoptera</taxon>
        <taxon>Apocrita</taxon>
        <taxon>Aculeata</taxon>
        <taxon>Formicoidea</taxon>
        <taxon>Formicidae</taxon>
        <taxon>Formicinae</taxon>
        <taxon>Camponotus</taxon>
    </lineage>
</organism>
<dbReference type="InParanoid" id="E2AB82"/>
<dbReference type="Proteomes" id="UP000000311">
    <property type="component" value="Unassembled WGS sequence"/>
</dbReference>
<evidence type="ECO:0000256" key="1">
    <source>
        <dbReference type="SAM" id="MobiDB-lite"/>
    </source>
</evidence>